<dbReference type="PROSITE" id="PS50004">
    <property type="entry name" value="C2"/>
    <property type="match status" value="1"/>
</dbReference>
<dbReference type="Gene3D" id="2.60.40.150">
    <property type="entry name" value="C2 domain"/>
    <property type="match status" value="1"/>
</dbReference>
<evidence type="ECO:0000256" key="1">
    <source>
        <dbReference type="SAM" id="MobiDB-lite"/>
    </source>
</evidence>
<dbReference type="InterPro" id="IPR035892">
    <property type="entry name" value="C2_domain_sf"/>
</dbReference>
<proteinExistence type="predicted"/>
<accession>A0AAD3RJE6</accession>
<protein>
    <submittedName>
        <fullName evidence="3">Ras GTPase-activating protein 3 isoform X1</fullName>
    </submittedName>
</protein>
<organism evidence="3 4">
    <name type="scientific">Lates japonicus</name>
    <name type="common">Japanese lates</name>
    <dbReference type="NCBI Taxonomy" id="270547"/>
    <lineage>
        <taxon>Eukaryota</taxon>
        <taxon>Metazoa</taxon>
        <taxon>Chordata</taxon>
        <taxon>Craniata</taxon>
        <taxon>Vertebrata</taxon>
        <taxon>Euteleostomi</taxon>
        <taxon>Actinopterygii</taxon>
        <taxon>Neopterygii</taxon>
        <taxon>Teleostei</taxon>
        <taxon>Neoteleostei</taxon>
        <taxon>Acanthomorphata</taxon>
        <taxon>Carangaria</taxon>
        <taxon>Carangaria incertae sedis</taxon>
        <taxon>Centropomidae</taxon>
        <taxon>Lates</taxon>
    </lineage>
</organism>
<name>A0AAD3RJE6_LATJO</name>
<keyword evidence="4" id="KW-1185">Reference proteome</keyword>
<dbReference type="EMBL" id="BRZM01000383">
    <property type="protein sequence ID" value="GLD70576.1"/>
    <property type="molecule type" value="Genomic_DNA"/>
</dbReference>
<dbReference type="Proteomes" id="UP001279410">
    <property type="component" value="Unassembled WGS sequence"/>
</dbReference>
<feature type="compositionally biased region" description="Polar residues" evidence="1">
    <location>
        <begin position="1"/>
        <end position="16"/>
    </location>
</feature>
<feature type="region of interest" description="Disordered" evidence="1">
    <location>
        <begin position="1"/>
        <end position="38"/>
    </location>
</feature>
<evidence type="ECO:0000313" key="4">
    <source>
        <dbReference type="Proteomes" id="UP001279410"/>
    </source>
</evidence>
<reference evidence="3" key="1">
    <citation type="submission" date="2022-08" db="EMBL/GenBank/DDBJ databases">
        <title>Genome sequencing of akame (Lates japonicus).</title>
        <authorList>
            <person name="Hashiguchi Y."/>
            <person name="Takahashi H."/>
        </authorList>
    </citation>
    <scope>NUCLEOTIDE SEQUENCE</scope>
    <source>
        <strain evidence="3">Kochi</strain>
    </source>
</reference>
<evidence type="ECO:0000313" key="3">
    <source>
        <dbReference type="EMBL" id="GLD70576.1"/>
    </source>
</evidence>
<dbReference type="SUPFAM" id="SSF49562">
    <property type="entry name" value="C2 domain (Calcium/lipid-binding domain, CaLB)"/>
    <property type="match status" value="1"/>
</dbReference>
<comment type="caution">
    <text evidence="3">The sequence shown here is derived from an EMBL/GenBank/DDBJ whole genome shotgun (WGS) entry which is preliminary data.</text>
</comment>
<dbReference type="InterPro" id="IPR000008">
    <property type="entry name" value="C2_dom"/>
</dbReference>
<sequence>MTWMAQSNQGTSQVMNESGRKTEIGGNSGSWGEAKNIPPYPGPNRMRDCYCTVNLDQEEVFRTKIVEKSLCPFYGEDFYCEIPRSFRHLSFYIFDRDVFRRDSSIGCSEERGPAEISRQRHLVPATTSVSVDSEVQGKVHLELRLSEVITDSGVISHKLATRYMCVCSSALQLFLRNMKSDDEPAWLRSQSTLWSAGVLSSNHNANVIPTAVSFTRTSCHNLTIHNFVLSDLTFDKHASLPLYLSAIHRLGCQKIKRQFDVEEEDVDNRVDLWNASNLKFGMSSWEVCGFRGPGQAKSRRCVRWFTLPLLFSLCQGLHRHIPVRCNREARSRHSSGGSSSLRQDSAFISAIAHA</sequence>
<gene>
    <name evidence="3" type="ORF">AKAME5_002189400</name>
</gene>
<dbReference type="Pfam" id="PF00168">
    <property type="entry name" value="C2"/>
    <property type="match status" value="1"/>
</dbReference>
<feature type="domain" description="C2" evidence="2">
    <location>
        <begin position="8"/>
        <end position="127"/>
    </location>
</feature>
<dbReference type="AlphaFoldDB" id="A0AAD3RJE6"/>
<evidence type="ECO:0000259" key="2">
    <source>
        <dbReference type="PROSITE" id="PS50004"/>
    </source>
</evidence>